<feature type="compositionally biased region" description="Basic and acidic residues" evidence="1">
    <location>
        <begin position="72"/>
        <end position="83"/>
    </location>
</feature>
<dbReference type="RefSeq" id="XP_002427546.1">
    <property type="nucleotide sequence ID" value="XM_002427501.1"/>
</dbReference>
<dbReference type="Pfam" id="PF10252">
    <property type="entry name" value="PP28"/>
    <property type="match status" value="1"/>
</dbReference>
<dbReference type="HOGENOM" id="CLU_084870_1_0_1"/>
<sequence>MSTGNGKWTNHKGKNRSFTDPEDLEEERRREEEEKAKGRRNKEDDSSEEDKPSKDRVGSSDSDSETESDVEVESKGKGVEKLIEISNPNRVQKKTKKLSTLNETLAASASKPELSRKEKEQIEKQAAYAKYQKLHAEGKTEQARADLARLAIIKAQREEAANKRKLEKLQKEEQMKSKQEAIGKALGKKV</sequence>
<dbReference type="InterPro" id="IPR039876">
    <property type="entry name" value="HAP28"/>
</dbReference>
<evidence type="ECO:0000313" key="4">
    <source>
        <dbReference type="EnsemblMetazoa" id="PHUM328170-PA"/>
    </source>
</evidence>
<evidence type="ECO:0000313" key="5">
    <source>
        <dbReference type="Proteomes" id="UP000009046"/>
    </source>
</evidence>
<feature type="region of interest" description="Disordered" evidence="1">
    <location>
        <begin position="164"/>
        <end position="190"/>
    </location>
</feature>
<proteinExistence type="predicted"/>
<dbReference type="FunCoup" id="E0VN42">
    <property type="interactions" value="347"/>
</dbReference>
<gene>
    <name evidence="4" type="primary">8236261</name>
    <name evidence="3" type="ORF">Phum_PHUM328170</name>
</gene>
<protein>
    <submittedName>
        <fullName evidence="3">28 kDa heat-and acid-stable phosphoprotein, putative</fullName>
    </submittedName>
</protein>
<evidence type="ECO:0000259" key="2">
    <source>
        <dbReference type="Pfam" id="PF10252"/>
    </source>
</evidence>
<dbReference type="EnsemblMetazoa" id="PHUM328170-RA">
    <property type="protein sequence ID" value="PHUM328170-PA"/>
    <property type="gene ID" value="PHUM328170"/>
</dbReference>
<keyword evidence="5" id="KW-1185">Reference proteome</keyword>
<reference evidence="3" key="2">
    <citation type="submission" date="2007-04" db="EMBL/GenBank/DDBJ databases">
        <title>The genome of the human body louse.</title>
        <authorList>
            <consortium name="The Human Body Louse Genome Consortium"/>
            <person name="Kirkness E."/>
            <person name="Walenz B."/>
            <person name="Hass B."/>
            <person name="Bruggner R."/>
            <person name="Strausberg R."/>
        </authorList>
    </citation>
    <scope>NUCLEOTIDE SEQUENCE</scope>
    <source>
        <strain evidence="3">USDA</strain>
    </source>
</reference>
<evidence type="ECO:0000256" key="1">
    <source>
        <dbReference type="SAM" id="MobiDB-lite"/>
    </source>
</evidence>
<dbReference type="OMA" id="DRQMRVQ"/>
<dbReference type="PANTHER" id="PTHR22055">
    <property type="entry name" value="28 KDA HEAT- AND ACID-STABLE PHOSPHOPROTEIN PDGF-ASSOCIATED PROTEIN"/>
    <property type="match status" value="1"/>
</dbReference>
<dbReference type="VEuPathDB" id="VectorBase:PHUM328170"/>
<dbReference type="InParanoid" id="E0VN42"/>
<dbReference type="Proteomes" id="UP000009046">
    <property type="component" value="Unassembled WGS sequence"/>
</dbReference>
<reference evidence="3" key="1">
    <citation type="submission" date="2007-04" db="EMBL/GenBank/DDBJ databases">
        <title>Annotation of Pediculus humanus corporis strain USDA.</title>
        <authorList>
            <person name="Kirkness E."/>
            <person name="Hannick L."/>
            <person name="Hass B."/>
            <person name="Bruggner R."/>
            <person name="Lawson D."/>
            <person name="Bidwell S."/>
            <person name="Joardar V."/>
            <person name="Caler E."/>
            <person name="Walenz B."/>
            <person name="Inman J."/>
            <person name="Schobel S."/>
            <person name="Galinsky K."/>
            <person name="Amedeo P."/>
            <person name="Strausberg R."/>
        </authorList>
    </citation>
    <scope>NUCLEOTIDE SEQUENCE</scope>
    <source>
        <strain evidence="3">USDA</strain>
    </source>
</reference>
<evidence type="ECO:0000313" key="3">
    <source>
        <dbReference type="EMBL" id="EEB14808.1"/>
    </source>
</evidence>
<dbReference type="AlphaFoldDB" id="E0VN42"/>
<name>E0VN42_PEDHC</name>
<dbReference type="GeneID" id="8236261"/>
<dbReference type="STRING" id="121224.E0VN42"/>
<feature type="compositionally biased region" description="Acidic residues" evidence="1">
    <location>
        <begin position="62"/>
        <end position="71"/>
    </location>
</feature>
<dbReference type="eggNOG" id="KOG3375">
    <property type="taxonomic scope" value="Eukaryota"/>
</dbReference>
<dbReference type="OrthoDB" id="21120at2759"/>
<dbReference type="EMBL" id="DS235332">
    <property type="protein sequence ID" value="EEB14808.1"/>
    <property type="molecule type" value="Genomic_DNA"/>
</dbReference>
<dbReference type="KEGG" id="phu:Phum_PHUM328170"/>
<accession>E0VN42</accession>
<reference evidence="4" key="3">
    <citation type="submission" date="2020-05" db="UniProtKB">
        <authorList>
            <consortium name="EnsemblMetazoa"/>
        </authorList>
    </citation>
    <scope>IDENTIFICATION</scope>
    <source>
        <strain evidence="4">USDA</strain>
    </source>
</reference>
<feature type="compositionally biased region" description="Basic and acidic residues" evidence="1">
    <location>
        <begin position="164"/>
        <end position="181"/>
    </location>
</feature>
<feature type="compositionally biased region" description="Basic and acidic residues" evidence="1">
    <location>
        <begin position="26"/>
        <end position="58"/>
    </location>
</feature>
<dbReference type="CTD" id="8236261"/>
<organism>
    <name type="scientific">Pediculus humanus subsp. corporis</name>
    <name type="common">Body louse</name>
    <dbReference type="NCBI Taxonomy" id="121224"/>
    <lineage>
        <taxon>Eukaryota</taxon>
        <taxon>Metazoa</taxon>
        <taxon>Ecdysozoa</taxon>
        <taxon>Arthropoda</taxon>
        <taxon>Hexapoda</taxon>
        <taxon>Insecta</taxon>
        <taxon>Pterygota</taxon>
        <taxon>Neoptera</taxon>
        <taxon>Paraneoptera</taxon>
        <taxon>Psocodea</taxon>
        <taxon>Troctomorpha</taxon>
        <taxon>Phthiraptera</taxon>
        <taxon>Anoplura</taxon>
        <taxon>Pediculidae</taxon>
        <taxon>Pediculus</taxon>
    </lineage>
</organism>
<feature type="region of interest" description="Disordered" evidence="1">
    <location>
        <begin position="1"/>
        <end position="97"/>
    </location>
</feature>
<dbReference type="EMBL" id="AAZO01003809">
    <property type="status" value="NOT_ANNOTATED_CDS"/>
    <property type="molecule type" value="Genomic_DNA"/>
</dbReference>
<feature type="domain" description="Casein kinase substrate phosphoprotein PP28" evidence="2">
    <location>
        <begin position="87"/>
        <end position="168"/>
    </location>
</feature>
<dbReference type="InterPro" id="IPR019380">
    <property type="entry name" value="Casein_kinase_sb_PP28"/>
</dbReference>